<protein>
    <recommendedName>
        <fullName evidence="3">F-box domain-containing protein</fullName>
    </recommendedName>
</protein>
<organism evidence="1 2">
    <name type="scientific">Mycena chlorophos</name>
    <name type="common">Agaric fungus</name>
    <name type="synonym">Agaricus chlorophos</name>
    <dbReference type="NCBI Taxonomy" id="658473"/>
    <lineage>
        <taxon>Eukaryota</taxon>
        <taxon>Fungi</taxon>
        <taxon>Dikarya</taxon>
        <taxon>Basidiomycota</taxon>
        <taxon>Agaricomycotina</taxon>
        <taxon>Agaricomycetes</taxon>
        <taxon>Agaricomycetidae</taxon>
        <taxon>Agaricales</taxon>
        <taxon>Marasmiineae</taxon>
        <taxon>Mycenaceae</taxon>
        <taxon>Mycena</taxon>
    </lineage>
</organism>
<evidence type="ECO:0000313" key="2">
    <source>
        <dbReference type="Proteomes" id="UP000815677"/>
    </source>
</evidence>
<dbReference type="Proteomes" id="UP000815677">
    <property type="component" value="Unassembled WGS sequence"/>
</dbReference>
<proteinExistence type="predicted"/>
<gene>
    <name evidence="1" type="ORF">MCHLO_08175</name>
</gene>
<name>A0ABQ0LIR9_MYCCL</name>
<dbReference type="EMBL" id="DF846796">
    <property type="protein sequence ID" value="GAT50993.1"/>
    <property type="molecule type" value="Genomic_DNA"/>
</dbReference>
<evidence type="ECO:0000313" key="1">
    <source>
        <dbReference type="EMBL" id="GAT50993.1"/>
    </source>
</evidence>
<evidence type="ECO:0008006" key="3">
    <source>
        <dbReference type="Google" id="ProtNLM"/>
    </source>
</evidence>
<accession>A0ABQ0LIR9</accession>
<reference evidence="1" key="1">
    <citation type="submission" date="2014-09" db="EMBL/GenBank/DDBJ databases">
        <title>Genome sequence of the luminous mushroom Mycena chlorophos for searching fungal bioluminescence genes.</title>
        <authorList>
            <person name="Tanaka Y."/>
            <person name="Kasuga D."/>
            <person name="Oba Y."/>
            <person name="Hase S."/>
            <person name="Sato K."/>
            <person name="Oba Y."/>
            <person name="Sakakibara Y."/>
        </authorList>
    </citation>
    <scope>NUCLEOTIDE SEQUENCE</scope>
</reference>
<keyword evidence="2" id="KW-1185">Reference proteome</keyword>
<sequence>MDASSIYGPLLPPELEHKIFELTAIVHPDSKPNLLLVARRVHVWVQPLLWRNLSVPKFDYTQALRQNPAHARTLLAHTERAIMRIPTWQHDFVYELLPVLSMCPSLTRLAFDRYSNRIHRTLRFLLPTFTKLQRLTVHVNLLFEYEVNTLVLPGVTHLHALDLRSQTFRIMQWLHNAFPALANVAFNDLRPREIREVLRPRHTAQAQTHWHPGGQLKIILNRMSPPTRGSEGLGLFIPFTVDLPPEFADEDWQFGDIEAELGVPTPRRFVMKWNTSWTDGVDDAPNMWTRAEEFLQRKRRGEIAPECFWMDGSYSSDMDANNEDYY</sequence>